<evidence type="ECO:0000313" key="3">
    <source>
        <dbReference type="Proteomes" id="UP000326799"/>
    </source>
</evidence>
<keyword evidence="1" id="KW-0812">Transmembrane</keyword>
<dbReference type="EMBL" id="ML733776">
    <property type="protein sequence ID" value="KAB8212942.1"/>
    <property type="molecule type" value="Genomic_DNA"/>
</dbReference>
<keyword evidence="3" id="KW-1185">Reference proteome</keyword>
<proteinExistence type="predicted"/>
<evidence type="ECO:0000313" key="2">
    <source>
        <dbReference type="EMBL" id="KAB8212942.1"/>
    </source>
</evidence>
<feature type="transmembrane region" description="Helical" evidence="1">
    <location>
        <begin position="31"/>
        <end position="55"/>
    </location>
</feature>
<organism evidence="2 3">
    <name type="scientific">Aspergillus novoparasiticus</name>
    <dbReference type="NCBI Taxonomy" id="986946"/>
    <lineage>
        <taxon>Eukaryota</taxon>
        <taxon>Fungi</taxon>
        <taxon>Dikarya</taxon>
        <taxon>Ascomycota</taxon>
        <taxon>Pezizomycotina</taxon>
        <taxon>Eurotiomycetes</taxon>
        <taxon>Eurotiomycetidae</taxon>
        <taxon>Eurotiales</taxon>
        <taxon>Aspergillaceae</taxon>
        <taxon>Aspergillus</taxon>
        <taxon>Aspergillus subgen. Circumdati</taxon>
    </lineage>
</organism>
<dbReference type="AlphaFoldDB" id="A0A5N6E5U9"/>
<accession>A0A5N6E5U9</accession>
<keyword evidence="1" id="KW-1133">Transmembrane helix</keyword>
<protein>
    <submittedName>
        <fullName evidence="2">Uncharacterized protein</fullName>
    </submittedName>
</protein>
<name>A0A5N6E5U9_9EURO</name>
<reference evidence="2 3" key="1">
    <citation type="submission" date="2019-04" db="EMBL/GenBank/DDBJ databases">
        <title>Fungal friends and foes A comparative genomics study of 23 Aspergillus species from section Flavi.</title>
        <authorList>
            <consortium name="DOE Joint Genome Institute"/>
            <person name="Kjaerbolling I."/>
            <person name="Vesth T.C."/>
            <person name="Frisvad J.C."/>
            <person name="Nybo J.L."/>
            <person name="Theobald S."/>
            <person name="Kildgaard S."/>
            <person name="Petersen T.I."/>
            <person name="Kuo A."/>
            <person name="Sato A."/>
            <person name="Lyhne E.K."/>
            <person name="Kogle M.E."/>
            <person name="Wiebenga A."/>
            <person name="Kun R.S."/>
            <person name="Lubbers R.J."/>
            <person name="Makela M.R."/>
            <person name="Barry K."/>
            <person name="Chovatia M."/>
            <person name="Clum A."/>
            <person name="Daum C."/>
            <person name="Haridas S."/>
            <person name="He G."/>
            <person name="LaButti K."/>
            <person name="Lipzen A."/>
            <person name="Mondo S."/>
            <person name="Pangilinan J."/>
            <person name="Riley R."/>
            <person name="Salamov A."/>
            <person name="Simmons B.A."/>
            <person name="Magnuson J.K."/>
            <person name="Henrissat B."/>
            <person name="Mortensen U.H."/>
            <person name="Larsen T.O."/>
            <person name="De vries R.P."/>
            <person name="Grigoriev I.V."/>
            <person name="Machida M."/>
            <person name="Baker S.E."/>
            <person name="Andersen M.R."/>
        </authorList>
    </citation>
    <scope>NUCLEOTIDE SEQUENCE [LARGE SCALE GENOMIC DNA]</scope>
    <source>
        <strain evidence="2 3">CBS 126849</strain>
    </source>
</reference>
<feature type="non-terminal residue" evidence="2">
    <location>
        <position position="1"/>
    </location>
</feature>
<keyword evidence="1" id="KW-0472">Membrane</keyword>
<sequence>RFRVYFCPDSIHPSRHHRPDRLINLPHRCAITGLITIHMLGQLLTILISFISTWICRLTNAPPGNYHATSPNSSWHSSFIALGDHSCSS</sequence>
<gene>
    <name evidence="2" type="ORF">BDV33DRAFT_185844</name>
</gene>
<dbReference type="Proteomes" id="UP000326799">
    <property type="component" value="Unassembled WGS sequence"/>
</dbReference>
<evidence type="ECO:0000256" key="1">
    <source>
        <dbReference type="SAM" id="Phobius"/>
    </source>
</evidence>